<dbReference type="PANTHER" id="PTHR30154:SF34">
    <property type="entry name" value="TRANSCRIPTIONAL REGULATOR AZLB"/>
    <property type="match status" value="1"/>
</dbReference>
<evidence type="ECO:0000313" key="5">
    <source>
        <dbReference type="EMBL" id="VVC03120.1"/>
    </source>
</evidence>
<dbReference type="PROSITE" id="PS50956">
    <property type="entry name" value="HTH_ASNC_2"/>
    <property type="match status" value="1"/>
</dbReference>
<dbReference type="InterPro" id="IPR036390">
    <property type="entry name" value="WH_DNA-bd_sf"/>
</dbReference>
<evidence type="ECO:0000256" key="3">
    <source>
        <dbReference type="ARBA" id="ARBA00023163"/>
    </source>
</evidence>
<dbReference type="InterPro" id="IPR011991">
    <property type="entry name" value="ArsR-like_HTH"/>
</dbReference>
<proteinExistence type="predicted"/>
<dbReference type="InterPro" id="IPR036388">
    <property type="entry name" value="WH-like_DNA-bd_sf"/>
</dbReference>
<evidence type="ECO:0000256" key="2">
    <source>
        <dbReference type="ARBA" id="ARBA00023125"/>
    </source>
</evidence>
<dbReference type="AlphaFoldDB" id="A0A5E4LM64"/>
<dbReference type="GO" id="GO:0043200">
    <property type="term" value="P:response to amino acid"/>
    <property type="evidence" value="ECO:0007669"/>
    <property type="project" value="TreeGrafter"/>
</dbReference>
<dbReference type="InterPro" id="IPR019888">
    <property type="entry name" value="Tscrpt_reg_AsnC-like"/>
</dbReference>
<organism evidence="5 6">
    <name type="scientific">Candidatus Bilamarchaeum dharawalense</name>
    <dbReference type="NCBI Taxonomy" id="2885759"/>
    <lineage>
        <taxon>Archaea</taxon>
        <taxon>Candidatus Micrarchaeota</taxon>
        <taxon>Candidatus Micrarchaeia</taxon>
        <taxon>Candidatus Anstonellales</taxon>
        <taxon>Candidatus Bilamarchaeaceae</taxon>
        <taxon>Candidatus Bilamarchaeum</taxon>
    </lineage>
</organism>
<dbReference type="Gene3D" id="1.10.10.10">
    <property type="entry name" value="Winged helix-like DNA-binding domain superfamily/Winged helix DNA-binding domain"/>
    <property type="match status" value="1"/>
</dbReference>
<dbReference type="PRINTS" id="PR00033">
    <property type="entry name" value="HTHASNC"/>
</dbReference>
<evidence type="ECO:0000256" key="1">
    <source>
        <dbReference type="ARBA" id="ARBA00023015"/>
    </source>
</evidence>
<dbReference type="Proteomes" id="UP000789941">
    <property type="component" value="Unassembled WGS sequence"/>
</dbReference>
<dbReference type="SUPFAM" id="SSF54909">
    <property type="entry name" value="Dimeric alpha+beta barrel"/>
    <property type="match status" value="1"/>
</dbReference>
<dbReference type="GO" id="GO:0043565">
    <property type="term" value="F:sequence-specific DNA binding"/>
    <property type="evidence" value="ECO:0007669"/>
    <property type="project" value="InterPro"/>
</dbReference>
<dbReference type="GO" id="GO:0005829">
    <property type="term" value="C:cytosol"/>
    <property type="evidence" value="ECO:0007669"/>
    <property type="project" value="TreeGrafter"/>
</dbReference>
<evidence type="ECO:0000313" key="6">
    <source>
        <dbReference type="Proteomes" id="UP000789941"/>
    </source>
</evidence>
<keyword evidence="2" id="KW-0238">DNA-binding</keyword>
<comment type="caution">
    <text evidence="5">The sequence shown here is derived from an EMBL/GenBank/DDBJ whole genome shotgun (WGS) entry which is preliminary data.</text>
</comment>
<name>A0A5E4LM64_9ARCH</name>
<dbReference type="CDD" id="cd00090">
    <property type="entry name" value="HTH_ARSR"/>
    <property type="match status" value="1"/>
</dbReference>
<dbReference type="Gene3D" id="3.30.70.920">
    <property type="match status" value="1"/>
</dbReference>
<dbReference type="InterPro" id="IPR000485">
    <property type="entry name" value="AsnC-type_HTH_dom"/>
</dbReference>
<dbReference type="PANTHER" id="PTHR30154">
    <property type="entry name" value="LEUCINE-RESPONSIVE REGULATORY PROTEIN"/>
    <property type="match status" value="1"/>
</dbReference>
<dbReference type="InterPro" id="IPR011008">
    <property type="entry name" value="Dimeric_a/b-barrel"/>
</dbReference>
<dbReference type="SUPFAM" id="SSF46785">
    <property type="entry name" value="Winged helix' DNA-binding domain"/>
    <property type="match status" value="1"/>
</dbReference>
<keyword evidence="3" id="KW-0804">Transcription</keyword>
<dbReference type="EMBL" id="CABMJJ010000006">
    <property type="protein sequence ID" value="VVC03120.1"/>
    <property type="molecule type" value="Genomic_DNA"/>
</dbReference>
<feature type="domain" description="HTH asnC-type" evidence="4">
    <location>
        <begin position="4"/>
        <end position="80"/>
    </location>
</feature>
<accession>A0A5E4LM64</accession>
<gene>
    <name evidence="5" type="ORF">LFW2832_00189</name>
</gene>
<dbReference type="Pfam" id="PF01037">
    <property type="entry name" value="AsnC_trans_reg"/>
    <property type="match status" value="1"/>
</dbReference>
<keyword evidence="1" id="KW-0805">Transcription regulation</keyword>
<protein>
    <submittedName>
        <fullName evidence="5">Putative HTH-type transcriptional regulator</fullName>
    </submittedName>
</protein>
<sequence>MPELDEVNRKILAAIKDDARFSTNKIAEKIGISPATFKRRLRKLINEGSIKKFATVINYEICEKPLTAYVFVSCEGGGENVIRVLGEVSKHVLVEEATPVLGRFDIIIKVHVRDNTELGEFVQDFVRKLPKIERTETWITASTLEKAAEKK</sequence>
<dbReference type="InterPro" id="IPR019887">
    <property type="entry name" value="Tscrpt_reg_AsnC/Lrp_C"/>
</dbReference>
<evidence type="ECO:0000259" key="4">
    <source>
        <dbReference type="PROSITE" id="PS50956"/>
    </source>
</evidence>
<dbReference type="Pfam" id="PF13412">
    <property type="entry name" value="HTH_24"/>
    <property type="match status" value="1"/>
</dbReference>
<dbReference type="SMART" id="SM00344">
    <property type="entry name" value="HTH_ASNC"/>
    <property type="match status" value="1"/>
</dbReference>
<reference evidence="5 6" key="1">
    <citation type="submission" date="2019-08" db="EMBL/GenBank/DDBJ databases">
        <authorList>
            <person name="Vazquez-Campos X."/>
        </authorList>
    </citation>
    <scope>NUCLEOTIDE SEQUENCE [LARGE SCALE GENOMIC DNA]</scope>
    <source>
        <strain evidence="5">LFW-283_2</strain>
    </source>
</reference>